<dbReference type="InterPro" id="IPR011006">
    <property type="entry name" value="CheY-like_superfamily"/>
</dbReference>
<feature type="modified residue" description="4-aspartylphosphate" evidence="1">
    <location>
        <position position="110"/>
    </location>
</feature>
<feature type="domain" description="Response regulatory" evidence="2">
    <location>
        <begin position="61"/>
        <end position="175"/>
    </location>
</feature>
<sequence length="186" mass="20027">MRAACPTSCASPLRRGWARRAEPRPTLVFYVQTMDGVGCDPCGSQGFGIIMKDLTPPESIGVSLVDGDSDIRHARQIMLRSERYDVRAYATCAALLADPRSRDYGCIIVDTDMPQVDGLALLRAMRASGWRGKGILLDGLNNDGSLAREAARNGDTVFDRNIGDRPLVAAIAASVDRGWGSWNAAG</sequence>
<keyword evidence="1" id="KW-0597">Phosphoprotein</keyword>
<dbReference type="PROSITE" id="PS50110">
    <property type="entry name" value="RESPONSE_REGULATORY"/>
    <property type="match status" value="1"/>
</dbReference>
<evidence type="ECO:0000259" key="2">
    <source>
        <dbReference type="PROSITE" id="PS50110"/>
    </source>
</evidence>
<comment type="caution">
    <text evidence="3">The sequence shown here is derived from an EMBL/GenBank/DDBJ whole genome shotgun (WGS) entry which is preliminary data.</text>
</comment>
<evidence type="ECO:0000256" key="1">
    <source>
        <dbReference type="PROSITE-ProRule" id="PRU00169"/>
    </source>
</evidence>
<dbReference type="GO" id="GO:0000160">
    <property type="term" value="P:phosphorelay signal transduction system"/>
    <property type="evidence" value="ECO:0007669"/>
    <property type="project" value="InterPro"/>
</dbReference>
<evidence type="ECO:0000313" key="4">
    <source>
        <dbReference type="Proteomes" id="UP000321250"/>
    </source>
</evidence>
<protein>
    <submittedName>
        <fullName evidence="3">Response regulator</fullName>
    </submittedName>
</protein>
<keyword evidence="4" id="KW-1185">Reference proteome</keyword>
<dbReference type="Proteomes" id="UP000321250">
    <property type="component" value="Unassembled WGS sequence"/>
</dbReference>
<organism evidence="3 4">
    <name type="scientific">Sphingomonas ginsenosidivorax</name>
    <dbReference type="NCBI Taxonomy" id="862135"/>
    <lineage>
        <taxon>Bacteria</taxon>
        <taxon>Pseudomonadati</taxon>
        <taxon>Pseudomonadota</taxon>
        <taxon>Alphaproteobacteria</taxon>
        <taxon>Sphingomonadales</taxon>
        <taxon>Sphingomonadaceae</taxon>
        <taxon>Sphingomonas</taxon>
    </lineage>
</organism>
<dbReference type="AlphaFoldDB" id="A0A5C6UGR5"/>
<accession>A0A5C6UGR5</accession>
<dbReference type="Pfam" id="PF00072">
    <property type="entry name" value="Response_reg"/>
    <property type="match status" value="1"/>
</dbReference>
<dbReference type="SUPFAM" id="SSF52172">
    <property type="entry name" value="CheY-like"/>
    <property type="match status" value="1"/>
</dbReference>
<gene>
    <name evidence="3" type="ORF">FSB78_14220</name>
</gene>
<dbReference type="InterPro" id="IPR001789">
    <property type="entry name" value="Sig_transdc_resp-reg_receiver"/>
</dbReference>
<name>A0A5C6UGR5_9SPHN</name>
<evidence type="ECO:0000313" key="3">
    <source>
        <dbReference type="EMBL" id="TXC71982.1"/>
    </source>
</evidence>
<proteinExistence type="predicted"/>
<dbReference type="EMBL" id="VOQR01000001">
    <property type="protein sequence ID" value="TXC71982.1"/>
    <property type="molecule type" value="Genomic_DNA"/>
</dbReference>
<dbReference type="Gene3D" id="3.40.50.2300">
    <property type="match status" value="1"/>
</dbReference>
<reference evidence="3 4" key="1">
    <citation type="journal article" date="2013" name="Antonie Van Leeuwenhoek">
        <title>Sphingomonas ginsenosidivorax sp. nov., with the ability to transform ginsenosides.</title>
        <authorList>
            <person name="Jin X.F."/>
            <person name="Kim J.K."/>
            <person name="Liu Q.M."/>
            <person name="Kang M.S."/>
            <person name="He D."/>
            <person name="Jin F.X."/>
            <person name="Kim S.C."/>
            <person name="Im W.T."/>
        </authorList>
    </citation>
    <scope>NUCLEOTIDE SEQUENCE [LARGE SCALE GENOMIC DNA]</scope>
    <source>
        <strain evidence="3 4">KHI67</strain>
    </source>
</reference>